<keyword evidence="1" id="KW-1133">Transmembrane helix</keyword>
<dbReference type="Pfam" id="PF06532">
    <property type="entry name" value="NrsF"/>
    <property type="match status" value="1"/>
</dbReference>
<comment type="caution">
    <text evidence="2">The sequence shown here is derived from an EMBL/GenBank/DDBJ whole genome shotgun (WGS) entry which is preliminary data.</text>
</comment>
<gene>
    <name evidence="2" type="ORF">JI744_18335</name>
</gene>
<keyword evidence="3" id="KW-1185">Reference proteome</keyword>
<dbReference type="EMBL" id="JAESVP010000013">
    <property type="protein sequence ID" value="MBL4930061.1"/>
    <property type="molecule type" value="Genomic_DNA"/>
</dbReference>
<protein>
    <submittedName>
        <fullName evidence="2">DUF1109 domain-containing protein</fullName>
    </submittedName>
</protein>
<feature type="transmembrane region" description="Helical" evidence="1">
    <location>
        <begin position="90"/>
        <end position="110"/>
    </location>
</feature>
<evidence type="ECO:0000313" key="3">
    <source>
        <dbReference type="Proteomes" id="UP000619033"/>
    </source>
</evidence>
<dbReference type="Proteomes" id="UP000619033">
    <property type="component" value="Unassembled WGS sequence"/>
</dbReference>
<sequence length="212" mass="22208">MTTTDNLIRRLATEPPLPPFNPRRMALVMVLSIAVPVTLFLLVLGHRQGLAAAWSNPVVPFKTILPLAASAASLLLLLRLARPGARAGGAVWLLAGPGAVAVALWFGAYALRAAPERFAEVSAASLGECLGSILLLSVVPAAVILRVIRQGASTWPRLSGALAGLTAATGATAGYSLFCTRDNPLFFVSWYGAAILMVALVCAALGQRTLRW</sequence>
<feature type="transmembrane region" description="Helical" evidence="1">
    <location>
        <begin position="184"/>
        <end position="206"/>
    </location>
</feature>
<evidence type="ECO:0000256" key="1">
    <source>
        <dbReference type="SAM" id="Phobius"/>
    </source>
</evidence>
<proteinExistence type="predicted"/>
<reference evidence="2" key="1">
    <citation type="submission" date="2021-01" db="EMBL/GenBank/DDBJ databases">
        <title>Genome seq and assembly of Tabrizicola sp. KVB23.</title>
        <authorList>
            <person name="Chhetri G."/>
        </authorList>
    </citation>
    <scope>NUCLEOTIDE SEQUENCE</scope>
    <source>
        <strain evidence="2">KVB23</strain>
    </source>
</reference>
<evidence type="ECO:0000313" key="2">
    <source>
        <dbReference type="EMBL" id="MBL4930061.1"/>
    </source>
</evidence>
<dbReference type="InterPro" id="IPR009495">
    <property type="entry name" value="NrsF"/>
</dbReference>
<accession>A0A8J7SWV1</accession>
<keyword evidence="1" id="KW-0812">Transmembrane</keyword>
<keyword evidence="1" id="KW-0472">Membrane</keyword>
<feature type="transmembrane region" description="Helical" evidence="1">
    <location>
        <begin position="160"/>
        <end position="178"/>
    </location>
</feature>
<dbReference type="AlphaFoldDB" id="A0A8J7SWV1"/>
<feature type="transmembrane region" description="Helical" evidence="1">
    <location>
        <begin position="58"/>
        <end position="78"/>
    </location>
</feature>
<organism evidence="2 3">
    <name type="scientific">Fuscibacter oryzae</name>
    <dbReference type="NCBI Taxonomy" id="2803939"/>
    <lineage>
        <taxon>Bacteria</taxon>
        <taxon>Pseudomonadati</taxon>
        <taxon>Pseudomonadota</taxon>
        <taxon>Alphaproteobacteria</taxon>
        <taxon>Rhodobacterales</taxon>
        <taxon>Paracoccaceae</taxon>
        <taxon>Fuscibacter</taxon>
    </lineage>
</organism>
<dbReference type="RefSeq" id="WP_202662625.1">
    <property type="nucleotide sequence ID" value="NZ_JAESVP010000013.1"/>
</dbReference>
<feature type="transmembrane region" description="Helical" evidence="1">
    <location>
        <begin position="130"/>
        <end position="148"/>
    </location>
</feature>
<name>A0A8J7SWV1_9RHOB</name>
<feature type="transmembrane region" description="Helical" evidence="1">
    <location>
        <begin position="26"/>
        <end position="46"/>
    </location>
</feature>